<name>A0ABV3M4R5_9ACTN</name>
<feature type="region of interest" description="Disordered" evidence="1">
    <location>
        <begin position="1"/>
        <end position="72"/>
    </location>
</feature>
<gene>
    <name evidence="2" type="ORF">AB0887_32685</name>
</gene>
<dbReference type="Proteomes" id="UP001553843">
    <property type="component" value="Unassembled WGS sequence"/>
</dbReference>
<dbReference type="EMBL" id="JBEYRS010000018">
    <property type="protein sequence ID" value="MEW2366695.1"/>
    <property type="molecule type" value="Genomic_DNA"/>
</dbReference>
<evidence type="ECO:0000313" key="2">
    <source>
        <dbReference type="EMBL" id="MEW2366695.1"/>
    </source>
</evidence>
<evidence type="ECO:0000313" key="3">
    <source>
        <dbReference type="Proteomes" id="UP001553843"/>
    </source>
</evidence>
<protein>
    <submittedName>
        <fullName evidence="2">Uncharacterized protein</fullName>
    </submittedName>
</protein>
<reference evidence="2 3" key="1">
    <citation type="submission" date="2024-06" db="EMBL/GenBank/DDBJ databases">
        <title>The Natural Products Discovery Center: Release of the First 8490 Sequenced Strains for Exploring Actinobacteria Biosynthetic Diversity.</title>
        <authorList>
            <person name="Kalkreuter E."/>
            <person name="Kautsar S.A."/>
            <person name="Yang D."/>
            <person name="Bader C.D."/>
            <person name="Teijaro C.N."/>
            <person name="Fluegel L."/>
            <person name="Davis C.M."/>
            <person name="Simpson J.R."/>
            <person name="Lauterbach L."/>
            <person name="Steele A.D."/>
            <person name="Gui C."/>
            <person name="Meng S."/>
            <person name="Li G."/>
            <person name="Viehrig K."/>
            <person name="Ye F."/>
            <person name="Su P."/>
            <person name="Kiefer A.F."/>
            <person name="Nichols A."/>
            <person name="Cepeda A.J."/>
            <person name="Yan W."/>
            <person name="Fan B."/>
            <person name="Jiang Y."/>
            <person name="Adhikari A."/>
            <person name="Zheng C.-J."/>
            <person name="Schuster L."/>
            <person name="Cowan T.M."/>
            <person name="Smanski M.J."/>
            <person name="Chevrette M.G."/>
            <person name="De Carvalho L.P.S."/>
            <person name="Shen B."/>
        </authorList>
    </citation>
    <scope>NUCLEOTIDE SEQUENCE [LARGE SCALE GENOMIC DNA]</scope>
    <source>
        <strain evidence="2 3">NPDC047833</strain>
    </source>
</reference>
<organism evidence="2 3">
    <name type="scientific">Streptomyces huasconensis</name>
    <dbReference type="NCBI Taxonomy" id="1854574"/>
    <lineage>
        <taxon>Bacteria</taxon>
        <taxon>Bacillati</taxon>
        <taxon>Actinomycetota</taxon>
        <taxon>Actinomycetes</taxon>
        <taxon>Kitasatosporales</taxon>
        <taxon>Streptomycetaceae</taxon>
        <taxon>Streptomyces</taxon>
    </lineage>
</organism>
<feature type="compositionally biased region" description="Basic and acidic residues" evidence="1">
    <location>
        <begin position="43"/>
        <end position="56"/>
    </location>
</feature>
<keyword evidence="3" id="KW-1185">Reference proteome</keyword>
<sequence>MNDATTPQHDPAATDGLDGGDYTAYPAPRASSLWHRHGPKPRPLSDAERRHNRELLDAAQYKPHTAAAKRGR</sequence>
<comment type="caution">
    <text evidence="2">The sequence shown here is derived from an EMBL/GenBank/DDBJ whole genome shotgun (WGS) entry which is preliminary data.</text>
</comment>
<dbReference type="RefSeq" id="WP_359782982.1">
    <property type="nucleotide sequence ID" value="NZ_JBEYRR010000013.1"/>
</dbReference>
<accession>A0ABV3M4R5</accession>
<evidence type="ECO:0000256" key="1">
    <source>
        <dbReference type="SAM" id="MobiDB-lite"/>
    </source>
</evidence>
<proteinExistence type="predicted"/>